<dbReference type="Pfam" id="PF02463">
    <property type="entry name" value="SMC_N"/>
    <property type="match status" value="1"/>
</dbReference>
<dbReference type="Proteomes" id="UP001360953">
    <property type="component" value="Unassembled WGS sequence"/>
</dbReference>
<keyword evidence="8 12" id="KW-0175">Coiled coil</keyword>
<protein>
    <submittedName>
        <fullName evidence="15">DNA repair protein Rad18</fullName>
    </submittedName>
</protein>
<evidence type="ECO:0000256" key="1">
    <source>
        <dbReference type="ARBA" id="ARBA00004123"/>
    </source>
</evidence>
<comment type="subcellular location">
    <subcellularLocation>
        <location evidence="2">Chromosome</location>
    </subcellularLocation>
    <subcellularLocation>
        <location evidence="1">Nucleus</location>
    </subcellularLocation>
</comment>
<dbReference type="InterPro" id="IPR003395">
    <property type="entry name" value="RecF/RecN/SMC_N"/>
</dbReference>
<comment type="caution">
    <text evidence="15">The sequence shown here is derived from an EMBL/GenBank/DDBJ whole genome shotgun (WGS) entry which is preliminary data.</text>
</comment>
<feature type="region of interest" description="Disordered" evidence="13">
    <location>
        <begin position="401"/>
        <end position="425"/>
    </location>
</feature>
<dbReference type="RefSeq" id="XP_066657452.1">
    <property type="nucleotide sequence ID" value="XM_066797605.1"/>
</dbReference>
<dbReference type="Gene3D" id="3.40.50.300">
    <property type="entry name" value="P-loop containing nucleotide triphosphate hydrolases"/>
    <property type="match status" value="2"/>
</dbReference>
<comment type="similarity">
    <text evidence="3">Belongs to the SMC family. SMC6 subfamily.</text>
</comment>
<feature type="compositionally biased region" description="Low complexity" evidence="13">
    <location>
        <begin position="41"/>
        <end position="50"/>
    </location>
</feature>
<evidence type="ECO:0000256" key="2">
    <source>
        <dbReference type="ARBA" id="ARBA00004286"/>
    </source>
</evidence>
<name>A0ABR1LZ85_9PEZI</name>
<feature type="compositionally biased region" description="Polar residues" evidence="13">
    <location>
        <begin position="24"/>
        <end position="35"/>
    </location>
</feature>
<evidence type="ECO:0000256" key="7">
    <source>
        <dbReference type="ARBA" id="ARBA00022840"/>
    </source>
</evidence>
<keyword evidence="5" id="KW-0547">Nucleotide-binding</keyword>
<feature type="coiled-coil region" evidence="12">
    <location>
        <begin position="442"/>
        <end position="540"/>
    </location>
</feature>
<evidence type="ECO:0000256" key="12">
    <source>
        <dbReference type="SAM" id="Coils"/>
    </source>
</evidence>
<dbReference type="SUPFAM" id="SSF52540">
    <property type="entry name" value="P-loop containing nucleoside triphosphate hydrolases"/>
    <property type="match status" value="1"/>
</dbReference>
<dbReference type="InterPro" id="IPR027417">
    <property type="entry name" value="P-loop_NTPase"/>
</dbReference>
<organism evidence="15 16">
    <name type="scientific">Phyllosticta citribraziliensis</name>
    <dbReference type="NCBI Taxonomy" id="989973"/>
    <lineage>
        <taxon>Eukaryota</taxon>
        <taxon>Fungi</taxon>
        <taxon>Dikarya</taxon>
        <taxon>Ascomycota</taxon>
        <taxon>Pezizomycotina</taxon>
        <taxon>Dothideomycetes</taxon>
        <taxon>Dothideomycetes incertae sedis</taxon>
        <taxon>Botryosphaeriales</taxon>
        <taxon>Phyllostictaceae</taxon>
        <taxon>Phyllosticta</taxon>
    </lineage>
</organism>
<sequence>MVPIPARRHRAPTVYEDDDEEETPNGSPSYLQNGNKRQRLSTASTASAASQDNEDTLILPDGYDETNDRPKLTQWNVDDAVALDLGRPEDRKATLWQRIDVKHKAVRDNFPADNAIVEQIECRNFMCHSHLTVSLGPLINFIIGHNGSGKSAVLTALTLCLGAKATATNRGQSLKNFIKEGEESANVLVTIKNQGASAYQPHIYGDSIIIERWFDMKGTSGFKIRDAHHHVKSTKRQELENIADAFQLQMDNPMNVLSQDMARQFLNSSTASDKYKFFQEGTQIAHLNRDYLLFAQLIEEIDAKLEVCGDDVKELRENFEEARRKKNLADQHEEMRAKKDNFTRMYTWSQVRDQERALETVTERIGTCDTEIEQKNQQADAAAQDFDRAIERLEEAQRLVREQQESAAPFQEEKESQESELSTNRNEMFTANAQQRDIKGHMQNDKKNVSNLKRQIEEEQQRQADAVGGEHARRLEEIQEAKTRAEEAQRAYDEAKGNFGPFERDRNEAEQRYNTQRVVVQKKREEVNQQKDRINRLRSNQGKWMSAFPRELPQLLQAIERNKSKFRDTPVGPIGREIKLLKPKWSPILERSYGKSLAGFAVTNKRDESTLRELMKSARYDAPVIICPAAPIDVSNNEPAPDVDTWLRVLEFKHDIIRNLSIITNGAEQAVLIEDQREAFEYAYGNESGRPRNVKQVFCFARGSHEDGRRLGWTGAGARSEAPVSGWTDGARMQTAVESQINAANETLQRLKDELAGLEAEFRRRQEADTKAKQSLERHKRNTRNLQVESQKAQEDWEKMQDALEAEQPQDGRLEELERQLREAEETTEAHIQLFEDAKAEVRRMQGKERALNEKIREIQAKIDQIGVQVRKAESRVEKLEDVRHRALQRKNVALAEVHELRQEREGVETQRREQEETVSEFIEQANAVCTRVAVPEDETSKSLEEKAKKLMQDLQEQERALGGSAQELRQALYEAKAAYARARVGQKKLQKTNLMLKDSLMKRRGRLTKFRILIADRASVTFTYMLSARKFRGSLMIDTTNKELSISVEPDITKRDASGRQTKTLSGGEKSFSTVCLLLSLWDAMGAPTRCLDEFDVFMDNVNREMSMKMIIESCRGSPSKQFLFITPQAMGNVSLGTDVKIIKMSDPERGQTTLN</sequence>
<evidence type="ECO:0000313" key="15">
    <source>
        <dbReference type="EMBL" id="KAK7540521.1"/>
    </source>
</evidence>
<feature type="compositionally biased region" description="Basic and acidic residues" evidence="13">
    <location>
        <begin position="792"/>
        <end position="802"/>
    </location>
</feature>
<feature type="compositionally biased region" description="Basic and acidic residues" evidence="13">
    <location>
        <begin position="764"/>
        <end position="777"/>
    </location>
</feature>
<feature type="coiled-coil region" evidence="12">
    <location>
        <begin position="298"/>
        <end position="345"/>
    </location>
</feature>
<keyword evidence="6" id="KW-0227">DNA damage</keyword>
<evidence type="ECO:0000259" key="14">
    <source>
        <dbReference type="Pfam" id="PF02463"/>
    </source>
</evidence>
<proteinExistence type="inferred from homology"/>
<feature type="region of interest" description="Disordered" evidence="13">
    <location>
        <begin position="1"/>
        <end position="70"/>
    </location>
</feature>
<evidence type="ECO:0000256" key="6">
    <source>
        <dbReference type="ARBA" id="ARBA00022763"/>
    </source>
</evidence>
<evidence type="ECO:0000256" key="5">
    <source>
        <dbReference type="ARBA" id="ARBA00022741"/>
    </source>
</evidence>
<keyword evidence="11" id="KW-0539">Nucleus</keyword>
<evidence type="ECO:0000256" key="11">
    <source>
        <dbReference type="ARBA" id="ARBA00023242"/>
    </source>
</evidence>
<evidence type="ECO:0000256" key="4">
    <source>
        <dbReference type="ARBA" id="ARBA00022454"/>
    </source>
</evidence>
<dbReference type="PANTHER" id="PTHR19306:SF6">
    <property type="entry name" value="STRUCTURAL MAINTENANCE OF CHROMOSOMES PROTEIN 6"/>
    <property type="match status" value="1"/>
</dbReference>
<dbReference type="EMBL" id="JBBPEH010000003">
    <property type="protein sequence ID" value="KAK7540521.1"/>
    <property type="molecule type" value="Genomic_DNA"/>
</dbReference>
<evidence type="ECO:0000313" key="16">
    <source>
        <dbReference type="Proteomes" id="UP001360953"/>
    </source>
</evidence>
<gene>
    <name evidence="15" type="ORF">J3D65DRAFT_566702</name>
</gene>
<evidence type="ECO:0000256" key="8">
    <source>
        <dbReference type="ARBA" id="ARBA00023054"/>
    </source>
</evidence>
<keyword evidence="10" id="KW-0234">DNA repair</keyword>
<accession>A0ABR1LZ85</accession>
<keyword evidence="4" id="KW-0158">Chromosome</keyword>
<keyword evidence="9" id="KW-0233">DNA recombination</keyword>
<keyword evidence="16" id="KW-1185">Reference proteome</keyword>
<reference evidence="15 16" key="1">
    <citation type="submission" date="2024-04" db="EMBL/GenBank/DDBJ databases">
        <title>Phyllosticta paracitricarpa is synonymous to the EU quarantine fungus P. citricarpa based on phylogenomic analyses.</title>
        <authorList>
            <consortium name="Lawrence Berkeley National Laboratory"/>
            <person name="Van ingen-buijs V.A."/>
            <person name="Van westerhoven A.C."/>
            <person name="Haridas S."/>
            <person name="Skiadas P."/>
            <person name="Martin F."/>
            <person name="Groenewald J.Z."/>
            <person name="Crous P.W."/>
            <person name="Seidl M.F."/>
        </authorList>
    </citation>
    <scope>NUCLEOTIDE SEQUENCE [LARGE SCALE GENOMIC DNA]</scope>
    <source>
        <strain evidence="15 16">CPC 17464</strain>
    </source>
</reference>
<feature type="compositionally biased region" description="Basic residues" evidence="13">
    <location>
        <begin position="1"/>
        <end position="11"/>
    </location>
</feature>
<feature type="region of interest" description="Disordered" evidence="13">
    <location>
        <begin position="764"/>
        <end position="813"/>
    </location>
</feature>
<evidence type="ECO:0000256" key="13">
    <source>
        <dbReference type="SAM" id="MobiDB-lite"/>
    </source>
</evidence>
<feature type="domain" description="RecF/RecN/SMC N-terminal" evidence="14">
    <location>
        <begin position="117"/>
        <end position="1129"/>
    </location>
</feature>
<evidence type="ECO:0000256" key="10">
    <source>
        <dbReference type="ARBA" id="ARBA00023204"/>
    </source>
</evidence>
<keyword evidence="7" id="KW-0067">ATP-binding</keyword>
<evidence type="ECO:0000256" key="9">
    <source>
        <dbReference type="ARBA" id="ARBA00023172"/>
    </source>
</evidence>
<dbReference type="PANTHER" id="PTHR19306">
    <property type="entry name" value="STRUCTURAL MAINTENANCE OF CHROMOSOMES 5,6 SMC5, SMC6"/>
    <property type="match status" value="1"/>
</dbReference>
<evidence type="ECO:0000256" key="3">
    <source>
        <dbReference type="ARBA" id="ARBA00006793"/>
    </source>
</evidence>
<dbReference type="GeneID" id="92030511"/>